<dbReference type="CDD" id="cd16963">
    <property type="entry name" value="CCE1"/>
    <property type="match status" value="1"/>
</dbReference>
<dbReference type="PhylomeDB" id="A0A060TIN7"/>
<dbReference type="EMBL" id="HG937694">
    <property type="protein sequence ID" value="CDP38667.1"/>
    <property type="molecule type" value="Genomic_DNA"/>
</dbReference>
<dbReference type="InterPro" id="IPR036397">
    <property type="entry name" value="RNaseH_sf"/>
</dbReference>
<reference evidence="2" key="1">
    <citation type="submission" date="2014-02" db="EMBL/GenBank/DDBJ databases">
        <authorList>
            <person name="Genoscope - CEA"/>
        </authorList>
    </citation>
    <scope>NUCLEOTIDE SEQUENCE</scope>
    <source>
        <strain evidence="2">LS3</strain>
    </source>
</reference>
<dbReference type="Gene3D" id="3.30.420.10">
    <property type="entry name" value="Ribonuclease H-like superfamily/Ribonuclease H"/>
    <property type="match status" value="1"/>
</dbReference>
<dbReference type="SUPFAM" id="SSF53098">
    <property type="entry name" value="Ribonuclease H-like"/>
    <property type="match status" value="1"/>
</dbReference>
<feature type="domain" description="Mitochondrial resolvase Ydc2 catalytic" evidence="1">
    <location>
        <begin position="61"/>
        <end position="220"/>
    </location>
</feature>
<dbReference type="InterPro" id="IPR015242">
    <property type="entry name" value="Ydc2_cat"/>
</dbReference>
<organism evidence="2">
    <name type="scientific">Blastobotrys adeninivorans</name>
    <name type="common">Yeast</name>
    <name type="synonym">Arxula adeninivorans</name>
    <dbReference type="NCBI Taxonomy" id="409370"/>
    <lineage>
        <taxon>Eukaryota</taxon>
        <taxon>Fungi</taxon>
        <taxon>Dikarya</taxon>
        <taxon>Ascomycota</taxon>
        <taxon>Saccharomycotina</taxon>
        <taxon>Dipodascomycetes</taxon>
        <taxon>Dipodascales</taxon>
        <taxon>Trichomonascaceae</taxon>
        <taxon>Blastobotrys</taxon>
    </lineage>
</organism>
<dbReference type="PANTHER" id="PTHR28072:SF1">
    <property type="entry name" value="CRUCIFORM CUTTING ENDONUCLEASE 1, MITOCHONDRIAL-RELATED"/>
    <property type="match status" value="1"/>
</dbReference>
<name>A0A060TIN7_BLAAD</name>
<sequence>MYGWYMIGDNCWTPVHPMLKLKNEALKKLCLNCGLAQTGNKSSLVASIQSALDSRRRDTEILSIDMGVRNLAFCHMAHDNSGKVTIKRWALVELDKEGLPNAFEQPKFAQLALDLVSELRPQGVDTVLIEKQRLRSNGLNNVPEWIAKVNLLEAMLHAILQCQKRMGLYDCSVRSIEPARVMNYWIRPDKITAAKTANIRYRLTKQAKMDLVSSWMCHDPPFTIEPEASHSWDGQKGKRDDLSDSLLQSLAWVRWSLNLELLGSAEDEYAILKVLDTMEKDHNRIFTGGML</sequence>
<evidence type="ECO:0000313" key="2">
    <source>
        <dbReference type="EMBL" id="CDP38667.1"/>
    </source>
</evidence>
<dbReference type="InterPro" id="IPR039197">
    <property type="entry name" value="Mrs1/Cce1"/>
</dbReference>
<dbReference type="PANTHER" id="PTHR28072">
    <property type="entry name" value="CRUCIFORM CUTTING ENDONUCLEASE 1, MITOCHONDRIAL-RELATED"/>
    <property type="match status" value="1"/>
</dbReference>
<reference evidence="2" key="2">
    <citation type="submission" date="2014-06" db="EMBL/GenBank/DDBJ databases">
        <title>The complete genome of Blastobotrys (Arxula) adeninivorans LS3 - a yeast of biotechnological interest.</title>
        <authorList>
            <person name="Kunze G."/>
            <person name="Gaillardin C."/>
            <person name="Czernicka M."/>
            <person name="Durrens P."/>
            <person name="Martin T."/>
            <person name="Boer E."/>
            <person name="Gabaldon T."/>
            <person name="Cruz J."/>
            <person name="Talla E."/>
            <person name="Marck C."/>
            <person name="Goffeau A."/>
            <person name="Barbe V."/>
            <person name="Baret P."/>
            <person name="Baronian K."/>
            <person name="Beier S."/>
            <person name="Bleykasten C."/>
            <person name="Bode R."/>
            <person name="Casaregola S."/>
            <person name="Despons L."/>
            <person name="Fairhead C."/>
            <person name="Giersberg M."/>
            <person name="Gierski P."/>
            <person name="Hahnel U."/>
            <person name="Hartmann A."/>
            <person name="Jankowska D."/>
            <person name="Jubin C."/>
            <person name="Jung P."/>
            <person name="Lafontaine I."/>
            <person name="Leh-Louis V."/>
            <person name="Lemaire M."/>
            <person name="Marcet-Houben M."/>
            <person name="Mascher M."/>
            <person name="Morel G."/>
            <person name="Richard G.-F."/>
            <person name="Riechen J."/>
            <person name="Sacerdot C."/>
            <person name="Sarkar A."/>
            <person name="Savel G."/>
            <person name="Schacherer J."/>
            <person name="Sherman D."/>
            <person name="Straub M.-L."/>
            <person name="Stein N."/>
            <person name="Thierry A."/>
            <person name="Trautwein-Schult A."/>
            <person name="Westhof E."/>
            <person name="Worch S."/>
            <person name="Dujon B."/>
            <person name="Souciet J.-L."/>
            <person name="Wincker P."/>
            <person name="Scholz U."/>
            <person name="Neuveglise N."/>
        </authorList>
    </citation>
    <scope>NUCLEOTIDE SEQUENCE</scope>
    <source>
        <strain evidence="2">LS3</strain>
    </source>
</reference>
<dbReference type="InterPro" id="IPR012337">
    <property type="entry name" value="RNaseH-like_sf"/>
</dbReference>
<evidence type="ECO:0000259" key="1">
    <source>
        <dbReference type="Pfam" id="PF09159"/>
    </source>
</evidence>
<dbReference type="AlphaFoldDB" id="A0A060TIN7"/>
<dbReference type="Pfam" id="PF09159">
    <property type="entry name" value="Ydc2-catalyt"/>
    <property type="match status" value="1"/>
</dbReference>
<proteinExistence type="predicted"/>
<accession>A0A060TIN7</accession>
<protein>
    <submittedName>
        <fullName evidence="2">ARAD1D39776p</fullName>
    </submittedName>
</protein>
<gene>
    <name evidence="2" type="ORF">GNLVRS02_ARAD1D39776g</name>
</gene>
<dbReference type="GO" id="GO:0003676">
    <property type="term" value="F:nucleic acid binding"/>
    <property type="evidence" value="ECO:0007669"/>
    <property type="project" value="InterPro"/>
</dbReference>